<proteinExistence type="predicted"/>
<reference evidence="1 2" key="1">
    <citation type="journal article" date="2018" name="Arch. Microbiol.">
        <title>New insights into the metabolic potential of the phototrophic purple bacterium Rhodopila globiformis DSM 161(T) from its draft genome sequence and evidence for a vanadium-dependent nitrogenase.</title>
        <authorList>
            <person name="Imhoff J.F."/>
            <person name="Rahn T."/>
            <person name="Kunzel S."/>
            <person name="Neulinger S.C."/>
        </authorList>
    </citation>
    <scope>NUCLEOTIDE SEQUENCE [LARGE SCALE GENOMIC DNA]</scope>
    <source>
        <strain evidence="1 2">DSM 161</strain>
    </source>
</reference>
<evidence type="ECO:0000313" key="2">
    <source>
        <dbReference type="Proteomes" id="UP000239724"/>
    </source>
</evidence>
<name>A0A2S6NB04_RHOGL</name>
<sequence length="62" mass="6696">MTLGPQIDKLKQRFGLTHAVLVGDRGMIRPRSGLMCREASAALTEARISADIKSAGLDWITA</sequence>
<keyword evidence="2" id="KW-1185">Reference proteome</keyword>
<comment type="caution">
    <text evidence="1">The sequence shown here is derived from an EMBL/GenBank/DDBJ whole genome shotgun (WGS) entry which is preliminary data.</text>
</comment>
<dbReference type="EMBL" id="NHRY01000183">
    <property type="protein sequence ID" value="PPQ31774.1"/>
    <property type="molecule type" value="Genomic_DNA"/>
</dbReference>
<dbReference type="Proteomes" id="UP000239724">
    <property type="component" value="Unassembled WGS sequence"/>
</dbReference>
<dbReference type="OrthoDB" id="186585at2"/>
<gene>
    <name evidence="1" type="ORF">CCS01_16810</name>
</gene>
<feature type="non-terminal residue" evidence="1">
    <location>
        <position position="62"/>
    </location>
</feature>
<dbReference type="AlphaFoldDB" id="A0A2S6NB04"/>
<organism evidence="1 2">
    <name type="scientific">Rhodopila globiformis</name>
    <name type="common">Rhodopseudomonas globiformis</name>
    <dbReference type="NCBI Taxonomy" id="1071"/>
    <lineage>
        <taxon>Bacteria</taxon>
        <taxon>Pseudomonadati</taxon>
        <taxon>Pseudomonadota</taxon>
        <taxon>Alphaproteobacteria</taxon>
        <taxon>Acetobacterales</taxon>
        <taxon>Acetobacteraceae</taxon>
        <taxon>Rhodopila</taxon>
    </lineage>
</organism>
<accession>A0A2S6NB04</accession>
<protein>
    <submittedName>
        <fullName evidence="1">Uncharacterized protein</fullName>
    </submittedName>
</protein>
<evidence type="ECO:0000313" key="1">
    <source>
        <dbReference type="EMBL" id="PPQ31774.1"/>
    </source>
</evidence>